<comment type="function">
    <text evidence="9">Involved in cytokinin biosynthesis. Catalyzes the transfer of an isopentenyl group from dimethylallyl diphosphate (DMAPP) to ATP and ADP.</text>
</comment>
<name>A0AAV8TV38_9ROSI</name>
<accession>A0AAV8TV38</accession>
<dbReference type="GO" id="GO:0009824">
    <property type="term" value="F:AMP dimethylallyltransferase activity"/>
    <property type="evidence" value="ECO:0007669"/>
    <property type="project" value="UniProtKB-ARBA"/>
</dbReference>
<evidence type="ECO:0000256" key="3">
    <source>
        <dbReference type="ARBA" id="ARBA00022712"/>
    </source>
</evidence>
<comment type="caution">
    <text evidence="11">The sequence shown here is derived from an EMBL/GenBank/DDBJ whole genome shotgun (WGS) entry which is preliminary data.</text>
</comment>
<keyword evidence="6" id="KW-0809">Transit peptide</keyword>
<evidence type="ECO:0000256" key="9">
    <source>
        <dbReference type="ARBA" id="ARBA00055191"/>
    </source>
</evidence>
<dbReference type="GO" id="GO:0052381">
    <property type="term" value="F:tRNA dimethylallyltransferase activity"/>
    <property type="evidence" value="ECO:0007669"/>
    <property type="project" value="TreeGrafter"/>
</dbReference>
<evidence type="ECO:0000256" key="7">
    <source>
        <dbReference type="ARBA" id="ARBA00051744"/>
    </source>
</evidence>
<keyword evidence="4" id="KW-0547">Nucleotide-binding</keyword>
<dbReference type="EC" id="2.5.1.112" evidence="10"/>
<evidence type="ECO:0000256" key="4">
    <source>
        <dbReference type="ARBA" id="ARBA00022741"/>
    </source>
</evidence>
<dbReference type="GO" id="GO:0009691">
    <property type="term" value="P:cytokinin biosynthetic process"/>
    <property type="evidence" value="ECO:0007669"/>
    <property type="project" value="UniProtKB-KW"/>
</dbReference>
<dbReference type="Gene3D" id="1.10.287.890">
    <property type="entry name" value="Crystal structure of tRNA isopentenylpyrophosphate transferase (bh2366) domain"/>
    <property type="match status" value="1"/>
</dbReference>
<dbReference type="Proteomes" id="UP001159364">
    <property type="component" value="Linkage Group LG03"/>
</dbReference>
<keyword evidence="5" id="KW-0067">ATP-binding</keyword>
<dbReference type="GO" id="GO:0052622">
    <property type="term" value="F:ATP/ADP dimethylallyltransferase activity"/>
    <property type="evidence" value="ECO:0007669"/>
    <property type="project" value="UniProtKB-EC"/>
</dbReference>
<evidence type="ECO:0000256" key="10">
    <source>
        <dbReference type="ARBA" id="ARBA00066838"/>
    </source>
</evidence>
<dbReference type="Gene3D" id="3.40.50.300">
    <property type="entry name" value="P-loop containing nucleotide triphosphate hydrolases"/>
    <property type="match status" value="1"/>
</dbReference>
<proteinExistence type="inferred from homology"/>
<dbReference type="EMBL" id="JAIWQS010000003">
    <property type="protein sequence ID" value="KAJ8769623.1"/>
    <property type="molecule type" value="Genomic_DNA"/>
</dbReference>
<dbReference type="SUPFAM" id="SSF52540">
    <property type="entry name" value="P-loop containing nucleoside triphosphate hydrolases"/>
    <property type="match status" value="1"/>
</dbReference>
<gene>
    <name evidence="11" type="ORF">K2173_005226</name>
</gene>
<evidence type="ECO:0000256" key="2">
    <source>
        <dbReference type="ARBA" id="ARBA00022679"/>
    </source>
</evidence>
<protein>
    <recommendedName>
        <fullName evidence="10">adenylate dimethylallyltransferase (ADP/ATP-dependent)</fullName>
        <ecNumber evidence="10">2.5.1.112</ecNumber>
    </recommendedName>
</protein>
<evidence type="ECO:0000256" key="8">
    <source>
        <dbReference type="ARBA" id="ARBA00052386"/>
    </source>
</evidence>
<dbReference type="FunFam" id="1.10.287.890:FF:000002">
    <property type="entry name" value="Adenylate isopentenyltransferase 5, chloroplastic"/>
    <property type="match status" value="1"/>
</dbReference>
<evidence type="ECO:0000256" key="5">
    <source>
        <dbReference type="ARBA" id="ARBA00022840"/>
    </source>
</evidence>
<keyword evidence="3" id="KW-0203">Cytokinin biosynthesis</keyword>
<keyword evidence="12" id="KW-1185">Reference proteome</keyword>
<dbReference type="GO" id="GO:0006400">
    <property type="term" value="P:tRNA modification"/>
    <property type="evidence" value="ECO:0007669"/>
    <property type="project" value="TreeGrafter"/>
</dbReference>
<comment type="similarity">
    <text evidence="1">Belongs to the IPP transferase family.</text>
</comment>
<reference evidence="11 12" key="1">
    <citation type="submission" date="2021-09" db="EMBL/GenBank/DDBJ databases">
        <title>Genomic insights and catalytic innovation underlie evolution of tropane alkaloids biosynthesis.</title>
        <authorList>
            <person name="Wang Y.-J."/>
            <person name="Tian T."/>
            <person name="Huang J.-P."/>
            <person name="Huang S.-X."/>
        </authorList>
    </citation>
    <scope>NUCLEOTIDE SEQUENCE [LARGE SCALE GENOMIC DNA]</scope>
    <source>
        <strain evidence="11">KIB-2018</strain>
        <tissue evidence="11">Leaf</tissue>
    </source>
</reference>
<comment type="catalytic activity">
    <reaction evidence="8">
        <text>dimethylallyl diphosphate + ADP = N(6)-(dimethylallyl)adenosine 5'-diphosphate + diphosphate</text>
        <dbReference type="Rhea" id="RHEA:36327"/>
        <dbReference type="ChEBI" id="CHEBI:33019"/>
        <dbReference type="ChEBI" id="CHEBI:57623"/>
        <dbReference type="ChEBI" id="CHEBI:73533"/>
        <dbReference type="ChEBI" id="CHEBI:456216"/>
        <dbReference type="EC" id="2.5.1.112"/>
    </reaction>
</comment>
<dbReference type="GO" id="GO:0005739">
    <property type="term" value="C:mitochondrion"/>
    <property type="evidence" value="ECO:0007669"/>
    <property type="project" value="TreeGrafter"/>
</dbReference>
<dbReference type="PANTHER" id="PTHR11088">
    <property type="entry name" value="TRNA DIMETHYLALLYLTRANSFERASE"/>
    <property type="match status" value="1"/>
</dbReference>
<organism evidence="11 12">
    <name type="scientific">Erythroxylum novogranatense</name>
    <dbReference type="NCBI Taxonomy" id="1862640"/>
    <lineage>
        <taxon>Eukaryota</taxon>
        <taxon>Viridiplantae</taxon>
        <taxon>Streptophyta</taxon>
        <taxon>Embryophyta</taxon>
        <taxon>Tracheophyta</taxon>
        <taxon>Spermatophyta</taxon>
        <taxon>Magnoliopsida</taxon>
        <taxon>eudicotyledons</taxon>
        <taxon>Gunneridae</taxon>
        <taxon>Pentapetalae</taxon>
        <taxon>rosids</taxon>
        <taxon>fabids</taxon>
        <taxon>Malpighiales</taxon>
        <taxon>Erythroxylaceae</taxon>
        <taxon>Erythroxylum</taxon>
    </lineage>
</organism>
<evidence type="ECO:0000256" key="6">
    <source>
        <dbReference type="ARBA" id="ARBA00022946"/>
    </source>
</evidence>
<evidence type="ECO:0000313" key="11">
    <source>
        <dbReference type="EMBL" id="KAJ8769623.1"/>
    </source>
</evidence>
<comment type="catalytic activity">
    <reaction evidence="7">
        <text>dimethylallyl diphosphate + ATP = N(6)-(dimethylallyl)adenosine 5'-triphosphate + diphosphate</text>
        <dbReference type="Rhea" id="RHEA:36331"/>
        <dbReference type="ChEBI" id="CHEBI:30616"/>
        <dbReference type="ChEBI" id="CHEBI:33019"/>
        <dbReference type="ChEBI" id="CHEBI:57623"/>
        <dbReference type="ChEBI" id="CHEBI:73532"/>
        <dbReference type="EC" id="2.5.1.112"/>
    </reaction>
</comment>
<evidence type="ECO:0000313" key="12">
    <source>
        <dbReference type="Proteomes" id="UP001159364"/>
    </source>
</evidence>
<evidence type="ECO:0000256" key="1">
    <source>
        <dbReference type="ARBA" id="ARBA00005842"/>
    </source>
</evidence>
<dbReference type="InterPro" id="IPR039657">
    <property type="entry name" value="Dimethylallyltransferase"/>
</dbReference>
<keyword evidence="2" id="KW-0808">Transferase</keyword>
<dbReference type="GO" id="GO:0005524">
    <property type="term" value="F:ATP binding"/>
    <property type="evidence" value="ECO:0007669"/>
    <property type="project" value="UniProtKB-KW"/>
</dbReference>
<dbReference type="PANTHER" id="PTHR11088:SF88">
    <property type="entry name" value="ADENYLATE ISOPENTENYLTRANSFERASE"/>
    <property type="match status" value="1"/>
</dbReference>
<dbReference type="Pfam" id="PF01715">
    <property type="entry name" value="IPPT"/>
    <property type="match status" value="2"/>
</dbReference>
<sequence length="307" mass="34488">MEVSVHSLPARNNWKTGSPFQFCFANSRTPRKVDVTVRSQAKKDKVLFVMGATGTGKSKLSVELADYFPVEIINSDKIQVYKGLNIVTNKVSEEELLKVTHHLISFQEPDTDFPVQDFCHHANVALNHIASKGCLPIIVGGSNNYIKELVEGSSSNFKSNFDSCFLWMDVALPVLCKRLASRIDEMVEAGFVDEIRGIFDPAADYSRGIRRAIGVPEMDQYLRAEMAMADDTTKKALLETAIAKSKENTYKLVTSQLGKIKHLMDDMGWKMHRIDATVVHEKSGEEAAYAWRKEVLRPTLAIVKEFR</sequence>
<dbReference type="InterPro" id="IPR027417">
    <property type="entry name" value="P-loop_NTPase"/>
</dbReference>
<dbReference type="AlphaFoldDB" id="A0AAV8TV38"/>